<dbReference type="AlphaFoldDB" id="A0A553WC43"/>
<dbReference type="Gene3D" id="1.25.40.10">
    <property type="entry name" value="Tetratricopeptide repeat domain"/>
    <property type="match status" value="1"/>
</dbReference>
<dbReference type="PANTHER" id="PTHR12788">
    <property type="entry name" value="PROTEIN-TYROSINE SULFOTRANSFERASE 2"/>
    <property type="match status" value="1"/>
</dbReference>
<feature type="repeat" description="TPR" evidence="2">
    <location>
        <begin position="46"/>
        <end position="79"/>
    </location>
</feature>
<organism evidence="4 5">
    <name type="scientific">Sphingorhabdus contaminans</name>
    <dbReference type="NCBI Taxonomy" id="1343899"/>
    <lineage>
        <taxon>Bacteria</taxon>
        <taxon>Pseudomonadati</taxon>
        <taxon>Pseudomonadota</taxon>
        <taxon>Alphaproteobacteria</taxon>
        <taxon>Sphingomonadales</taxon>
        <taxon>Sphingomonadaceae</taxon>
        <taxon>Sphingorhabdus</taxon>
    </lineage>
</organism>
<keyword evidence="2" id="KW-0802">TPR repeat</keyword>
<gene>
    <name evidence="4" type="ORF">FOM92_14255</name>
</gene>
<dbReference type="InterPro" id="IPR019734">
    <property type="entry name" value="TPR_rpt"/>
</dbReference>
<evidence type="ECO:0000313" key="4">
    <source>
        <dbReference type="EMBL" id="TSB02265.1"/>
    </source>
</evidence>
<accession>A0A553WC43</accession>
<dbReference type="GO" id="GO:0008476">
    <property type="term" value="F:protein-tyrosine sulfotransferase activity"/>
    <property type="evidence" value="ECO:0007669"/>
    <property type="project" value="InterPro"/>
</dbReference>
<dbReference type="SUPFAM" id="SSF52540">
    <property type="entry name" value="P-loop containing nucleoside triphosphate hydrolases"/>
    <property type="match status" value="1"/>
</dbReference>
<dbReference type="InterPro" id="IPR026634">
    <property type="entry name" value="TPST-like"/>
</dbReference>
<dbReference type="Pfam" id="PF13469">
    <property type="entry name" value="Sulfotransfer_3"/>
    <property type="match status" value="1"/>
</dbReference>
<evidence type="ECO:0000313" key="5">
    <source>
        <dbReference type="Proteomes" id="UP000320160"/>
    </source>
</evidence>
<evidence type="ECO:0000256" key="2">
    <source>
        <dbReference type="PROSITE-ProRule" id="PRU00339"/>
    </source>
</evidence>
<evidence type="ECO:0000256" key="3">
    <source>
        <dbReference type="SAM" id="MobiDB-lite"/>
    </source>
</evidence>
<dbReference type="RefSeq" id="WP_143777483.1">
    <property type="nucleotide sequence ID" value="NZ_VKKU01000002.1"/>
</dbReference>
<feature type="repeat" description="TPR" evidence="2">
    <location>
        <begin position="114"/>
        <end position="147"/>
    </location>
</feature>
<sequence length="550" mass="60820">MPAPTFAGHLLDNPTRDAPSPPVISSELEAAAALSQTALARGTGDAYDHAIVALVHSARGEFDKADALFQRALALEPGNPSTLTSLAIHYRNQDRYREAVLACDEAIRLYPEYADAWLERGAILAVGGSSEIARESFARAAQLAPQNPAAHAGLASLAAREGDADQAREHANRALAIDPTHAVATNALAGAELRSGAPEKARQLLEQLLPRLSYPSLERSFAHSQMGDVCHRQSDHDGAFRHFSASNADFAAIHEHRSSGNLDNRAFVEALLTGLDSLPKDAWLKTHDDQPSHAARRHIFLIGYPRSGTTLVENILASIPGVAALEERPTLYDADIEFIAGNAIQIAEGLKRFSELDADELARYRKAYWDKVVASAVPAASPCFVDMDPLKATRLLFIARLFPEARILVMRRDPRDVVWSCFRTNFAMSSGTLEYTSLERTALHYDALMRLTELAVQRLPLRVHYVQYHKLVQDFDAETQRMCAFAGLKWTEAVREFDRTATRRGVSTASVAQVNRGLYDGTRQWEPYARYLEPVMPILQPWLVKFGYEN</sequence>
<feature type="repeat" description="TPR" evidence="2">
    <location>
        <begin position="80"/>
        <end position="113"/>
    </location>
</feature>
<dbReference type="InterPro" id="IPR011990">
    <property type="entry name" value="TPR-like_helical_dom_sf"/>
</dbReference>
<dbReference type="EMBL" id="VKKU01000002">
    <property type="protein sequence ID" value="TSB02265.1"/>
    <property type="molecule type" value="Genomic_DNA"/>
</dbReference>
<dbReference type="Pfam" id="PF13176">
    <property type="entry name" value="TPR_7"/>
    <property type="match status" value="1"/>
</dbReference>
<dbReference type="Pfam" id="PF14559">
    <property type="entry name" value="TPR_19"/>
    <property type="match status" value="1"/>
</dbReference>
<reference evidence="4 5" key="1">
    <citation type="submission" date="2019-07" db="EMBL/GenBank/DDBJ databases">
        <authorList>
            <person name="Park M."/>
        </authorList>
    </citation>
    <scope>NUCLEOTIDE SEQUENCE [LARGE SCALE GENOMIC DNA]</scope>
    <source>
        <strain evidence="4 5">KCTC32445</strain>
    </source>
</reference>
<dbReference type="Gene3D" id="3.40.50.300">
    <property type="entry name" value="P-loop containing nucleotide triphosphate hydrolases"/>
    <property type="match status" value="1"/>
</dbReference>
<keyword evidence="1" id="KW-0808">Transferase</keyword>
<dbReference type="SUPFAM" id="SSF48452">
    <property type="entry name" value="TPR-like"/>
    <property type="match status" value="1"/>
</dbReference>
<dbReference type="PANTHER" id="PTHR12788:SF10">
    <property type="entry name" value="PROTEIN-TYROSINE SULFOTRANSFERASE"/>
    <property type="match status" value="1"/>
</dbReference>
<dbReference type="SMART" id="SM00028">
    <property type="entry name" value="TPR"/>
    <property type="match status" value="4"/>
</dbReference>
<evidence type="ECO:0000256" key="1">
    <source>
        <dbReference type="ARBA" id="ARBA00022679"/>
    </source>
</evidence>
<comment type="caution">
    <text evidence="4">The sequence shown here is derived from an EMBL/GenBank/DDBJ whole genome shotgun (WGS) entry which is preliminary data.</text>
</comment>
<dbReference type="Proteomes" id="UP000320160">
    <property type="component" value="Unassembled WGS sequence"/>
</dbReference>
<protein>
    <submittedName>
        <fullName evidence="4">Tetratricopeptide repeat protein</fullName>
    </submittedName>
</protein>
<proteinExistence type="predicted"/>
<feature type="region of interest" description="Disordered" evidence="3">
    <location>
        <begin position="1"/>
        <end position="21"/>
    </location>
</feature>
<dbReference type="Pfam" id="PF13432">
    <property type="entry name" value="TPR_16"/>
    <property type="match status" value="1"/>
</dbReference>
<feature type="repeat" description="TPR" evidence="2">
    <location>
        <begin position="148"/>
        <end position="181"/>
    </location>
</feature>
<keyword evidence="5" id="KW-1185">Reference proteome</keyword>
<name>A0A553WC43_9SPHN</name>
<dbReference type="OrthoDB" id="9800698at2"/>
<dbReference type="InterPro" id="IPR027417">
    <property type="entry name" value="P-loop_NTPase"/>
</dbReference>
<dbReference type="PROSITE" id="PS50005">
    <property type="entry name" value="TPR"/>
    <property type="match status" value="4"/>
</dbReference>